<reference evidence="2" key="1">
    <citation type="submission" date="2021-01" db="EMBL/GenBank/DDBJ databases">
        <authorList>
            <person name="Corre E."/>
            <person name="Pelletier E."/>
            <person name="Niang G."/>
            <person name="Scheremetjew M."/>
            <person name="Finn R."/>
            <person name="Kale V."/>
            <person name="Holt S."/>
            <person name="Cochrane G."/>
            <person name="Meng A."/>
            <person name="Brown T."/>
            <person name="Cohen L."/>
        </authorList>
    </citation>
    <scope>NUCLEOTIDE SEQUENCE</scope>
    <source>
        <strain evidence="2">CCMP125</strain>
    </source>
</reference>
<evidence type="ECO:0000256" key="1">
    <source>
        <dbReference type="SAM" id="SignalP"/>
    </source>
</evidence>
<gene>
    <name evidence="2" type="ORF">APAL1065_LOCUS10608</name>
</gene>
<proteinExistence type="predicted"/>
<organism evidence="2">
    <name type="scientific">Entomoneis paludosa</name>
    <dbReference type="NCBI Taxonomy" id="265537"/>
    <lineage>
        <taxon>Eukaryota</taxon>
        <taxon>Sar</taxon>
        <taxon>Stramenopiles</taxon>
        <taxon>Ochrophyta</taxon>
        <taxon>Bacillariophyta</taxon>
        <taxon>Bacillariophyceae</taxon>
        <taxon>Bacillariophycidae</taxon>
        <taxon>Entomoneidaceae</taxon>
        <taxon>Entomoneis</taxon>
    </lineage>
</organism>
<dbReference type="EMBL" id="HBHT01015904">
    <property type="protein sequence ID" value="CAD9962661.1"/>
    <property type="molecule type" value="Transcribed_RNA"/>
</dbReference>
<sequence length="252" mass="27637">MRFSLESCTTLLVFLASRVHRTLGLTSPYSGSMTIGWTIGKSIPHASSRTPAFLALSLSSSSEELNGNEKEPDFEELPTLPDETAQSIQEFSATSKISQEEGAVTELPPIAADDLPSIPDLNQAPPVSFEKYLTMQDKRVVVTIRYSGDAGLKPYFLTVAKKLKASHPDVMIERRILADVDDDDEDEATFEVLVDSKIVIGRGIGRGKKQSLSKAEPTVVFVSMQELDIAISRARRRRRPTTTYGMGDVVST</sequence>
<dbReference type="AlphaFoldDB" id="A0A7S2Y9Z7"/>
<name>A0A7S2Y9Z7_9STRA</name>
<accession>A0A7S2Y9Z7</accession>
<protein>
    <submittedName>
        <fullName evidence="2">Uncharacterized protein</fullName>
    </submittedName>
</protein>
<feature type="signal peptide" evidence="1">
    <location>
        <begin position="1"/>
        <end position="24"/>
    </location>
</feature>
<keyword evidence="1" id="KW-0732">Signal</keyword>
<feature type="chain" id="PRO_5030867272" evidence="1">
    <location>
        <begin position="25"/>
        <end position="252"/>
    </location>
</feature>
<evidence type="ECO:0000313" key="2">
    <source>
        <dbReference type="EMBL" id="CAD9962661.1"/>
    </source>
</evidence>